<feature type="transmembrane region" description="Helical" evidence="1">
    <location>
        <begin position="85"/>
        <end position="105"/>
    </location>
</feature>
<sequence>MLKKFAGLIISSARELKSVLSLAISSMLTALNVVLGFFTIQPNELLKFTFAFIPLSITGMLYGPVAGGLAGIAGDLLKFFIKPTGPYFIGFTISAFLTGFIYGLFFYKNKITLWRVALAHLTVVIFVQLLLNSVWIAVLYDKAFLALLPARVLKNFIMYPIETGMIYFVSKALEKILERSRITTR</sequence>
<dbReference type="InterPro" id="IPR024529">
    <property type="entry name" value="ECF_trnsprt_substrate-spec"/>
</dbReference>
<name>A0A1H0BEV4_9FIRM</name>
<dbReference type="Gene3D" id="1.10.1760.20">
    <property type="match status" value="1"/>
</dbReference>
<gene>
    <name evidence="2" type="ORF">SAMN05192585_11950</name>
</gene>
<evidence type="ECO:0000313" key="2">
    <source>
        <dbReference type="EMBL" id="SDN44135.1"/>
    </source>
</evidence>
<evidence type="ECO:0000313" key="3">
    <source>
        <dbReference type="Proteomes" id="UP000199182"/>
    </source>
</evidence>
<feature type="transmembrane region" description="Helical" evidence="1">
    <location>
        <begin position="20"/>
        <end position="40"/>
    </location>
</feature>
<keyword evidence="1" id="KW-1133">Transmembrane helix</keyword>
<dbReference type="Pfam" id="PF12822">
    <property type="entry name" value="ECF_trnsprt"/>
    <property type="match status" value="1"/>
</dbReference>
<dbReference type="NCBIfam" id="TIGR04518">
    <property type="entry name" value="ECF_S_folT_fam"/>
    <property type="match status" value="1"/>
</dbReference>
<keyword evidence="1" id="KW-0472">Membrane</keyword>
<feature type="transmembrane region" description="Helical" evidence="1">
    <location>
        <begin position="52"/>
        <end position="73"/>
    </location>
</feature>
<accession>A0A1H0BEV4</accession>
<dbReference type="GO" id="GO:0022857">
    <property type="term" value="F:transmembrane transporter activity"/>
    <property type="evidence" value="ECO:0007669"/>
    <property type="project" value="InterPro"/>
</dbReference>
<dbReference type="AlphaFoldDB" id="A0A1H0BEV4"/>
<keyword evidence="3" id="KW-1185">Reference proteome</keyword>
<dbReference type="STRING" id="258515.SAMN05192585_11950"/>
<protein>
    <submittedName>
        <fullName evidence="2">ECF transporter S component, folate family</fullName>
    </submittedName>
</protein>
<proteinExistence type="predicted"/>
<dbReference type="Proteomes" id="UP000199182">
    <property type="component" value="Unassembled WGS sequence"/>
</dbReference>
<reference evidence="2 3" key="1">
    <citation type="submission" date="2016-10" db="EMBL/GenBank/DDBJ databases">
        <authorList>
            <person name="de Groot N.N."/>
        </authorList>
    </citation>
    <scope>NUCLEOTIDE SEQUENCE [LARGE SCALE GENOMIC DNA]</scope>
    <source>
        <strain evidence="2 3">CGMCC 1.5012</strain>
    </source>
</reference>
<keyword evidence="1" id="KW-0812">Transmembrane</keyword>
<dbReference type="EMBL" id="FNID01000019">
    <property type="protein sequence ID" value="SDN44135.1"/>
    <property type="molecule type" value="Genomic_DNA"/>
</dbReference>
<organism evidence="2 3">
    <name type="scientific">Acetanaerobacterium elongatum</name>
    <dbReference type="NCBI Taxonomy" id="258515"/>
    <lineage>
        <taxon>Bacteria</taxon>
        <taxon>Bacillati</taxon>
        <taxon>Bacillota</taxon>
        <taxon>Clostridia</taxon>
        <taxon>Eubacteriales</taxon>
        <taxon>Oscillospiraceae</taxon>
        <taxon>Acetanaerobacterium</taxon>
    </lineage>
</organism>
<evidence type="ECO:0000256" key="1">
    <source>
        <dbReference type="SAM" id="Phobius"/>
    </source>
</evidence>
<feature type="transmembrane region" description="Helical" evidence="1">
    <location>
        <begin position="117"/>
        <end position="140"/>
    </location>
</feature>
<dbReference type="InterPro" id="IPR030949">
    <property type="entry name" value="ECF_S_folate_fam"/>
</dbReference>